<feature type="compositionally biased region" description="Low complexity" evidence="1">
    <location>
        <begin position="46"/>
        <end position="58"/>
    </location>
</feature>
<name>A0A9X3EM69_9BACT</name>
<comment type="caution">
    <text evidence="3">The sequence shown here is derived from an EMBL/GenBank/DDBJ whole genome shotgun (WGS) entry which is preliminary data.</text>
</comment>
<evidence type="ECO:0000256" key="1">
    <source>
        <dbReference type="SAM" id="MobiDB-lite"/>
    </source>
</evidence>
<sequence>MRSVRLFGLLVTTLFLPACPIGLFGDGDSDGDDDDDDSNGANGFVSATDGATAGWTGDTAGGWDSGDQPTTTGIEMTGADNEPEAGCPCAEGTELVYVLSDVGSLWSFDPKSGSFAFIADIHCGGMTETYSMGVSRKGRAWIQYWNGDLYTVDLNDASDPVECKDPGFVPDNPMFPQFGMAFVANSLNDPCDKLYAHSGISPDLQGPDVGALGVIDPQTLELSTIAGIDYAWGELTGTGTGRLFAFQGSSPALLTEYDKATGDIIDVLPLPGLQSESAFAFAWWGGDFYLFTSTGDFVTNSEVWHLDFDNSDDSDQALTLLTQAPIRIVGAGVSTCAPPLPM</sequence>
<dbReference type="SUPFAM" id="SSF50969">
    <property type="entry name" value="YVTN repeat-like/Quinoprotein amine dehydrogenase"/>
    <property type="match status" value="1"/>
</dbReference>
<feature type="region of interest" description="Disordered" evidence="1">
    <location>
        <begin position="27"/>
        <end position="73"/>
    </location>
</feature>
<feature type="signal peptide" evidence="2">
    <location>
        <begin position="1"/>
        <end position="18"/>
    </location>
</feature>
<dbReference type="EMBL" id="JAPNKE010000002">
    <property type="protein sequence ID" value="MCY1006577.1"/>
    <property type="molecule type" value="Genomic_DNA"/>
</dbReference>
<dbReference type="InterPro" id="IPR011044">
    <property type="entry name" value="Quino_amine_DH_bsu"/>
</dbReference>
<reference evidence="3" key="1">
    <citation type="submission" date="2022-11" db="EMBL/GenBank/DDBJ databases">
        <title>Minimal conservation of predation-associated metabolite biosynthetic gene clusters underscores biosynthetic potential of Myxococcota including descriptions for ten novel species: Archangium lansinium sp. nov., Myxococcus landrumus sp. nov., Nannocystis bai.</title>
        <authorList>
            <person name="Ahearne A."/>
            <person name="Stevens C."/>
            <person name="Phillips K."/>
        </authorList>
    </citation>
    <scope>NUCLEOTIDE SEQUENCE</scope>
    <source>
        <strain evidence="3">Na p29</strain>
    </source>
</reference>
<dbReference type="RefSeq" id="WP_267768841.1">
    <property type="nucleotide sequence ID" value="NZ_JAPNKE010000002.1"/>
</dbReference>
<feature type="chain" id="PRO_5040767451" description="Cell surface protein" evidence="2">
    <location>
        <begin position="19"/>
        <end position="342"/>
    </location>
</feature>
<dbReference type="AlphaFoldDB" id="A0A9X3EM69"/>
<organism evidence="3 4">
    <name type="scientific">Nannocystis pusilla</name>
    <dbReference type="NCBI Taxonomy" id="889268"/>
    <lineage>
        <taxon>Bacteria</taxon>
        <taxon>Pseudomonadati</taxon>
        <taxon>Myxococcota</taxon>
        <taxon>Polyangia</taxon>
        <taxon>Nannocystales</taxon>
        <taxon>Nannocystaceae</taxon>
        <taxon>Nannocystis</taxon>
    </lineage>
</organism>
<evidence type="ECO:0000256" key="2">
    <source>
        <dbReference type="SAM" id="SignalP"/>
    </source>
</evidence>
<protein>
    <recommendedName>
        <fullName evidence="5">Cell surface protein</fullName>
    </recommendedName>
</protein>
<evidence type="ECO:0008006" key="5">
    <source>
        <dbReference type="Google" id="ProtNLM"/>
    </source>
</evidence>
<accession>A0A9X3EM69</accession>
<proteinExistence type="predicted"/>
<feature type="compositionally biased region" description="Acidic residues" evidence="1">
    <location>
        <begin position="27"/>
        <end position="38"/>
    </location>
</feature>
<gene>
    <name evidence="3" type="ORF">OV079_13645</name>
</gene>
<dbReference type="Proteomes" id="UP001150924">
    <property type="component" value="Unassembled WGS sequence"/>
</dbReference>
<evidence type="ECO:0000313" key="4">
    <source>
        <dbReference type="Proteomes" id="UP001150924"/>
    </source>
</evidence>
<keyword evidence="2" id="KW-0732">Signal</keyword>
<evidence type="ECO:0000313" key="3">
    <source>
        <dbReference type="EMBL" id="MCY1006577.1"/>
    </source>
</evidence>
<keyword evidence="4" id="KW-1185">Reference proteome</keyword>